<dbReference type="RefSeq" id="WP_099155938.1">
    <property type="nucleotide sequence ID" value="NZ_PDUD01000085.1"/>
</dbReference>
<name>A0A2D0MWQ3_FLAN2</name>
<reference evidence="1 2" key="1">
    <citation type="submission" date="2017-10" db="EMBL/GenBank/DDBJ databases">
        <title>The draft genome sequence of Lewinella nigricans NBRC 102662.</title>
        <authorList>
            <person name="Wang K."/>
        </authorList>
    </citation>
    <scope>NUCLEOTIDE SEQUENCE [LARGE SCALE GENOMIC DNA]</scope>
    <source>
        <strain evidence="1 2">NBRC 102662</strain>
    </source>
</reference>
<sequence>MATKTLTKAQWKQFEGEIWKYKSPALLIDDHIISVRFIIDKKAMRVLYEVFIDGEIKGEWIGDENELAKKYWFARSRNPFLSMAREREKMLGKRLSKKIGMSVEDAKSQAIIIYQPWFSSFKTMKSTWERNNDSIELYHENKES</sequence>
<comment type="caution">
    <text evidence="1">The sequence shown here is derived from an EMBL/GenBank/DDBJ whole genome shotgun (WGS) entry which is preliminary data.</text>
</comment>
<proteinExistence type="predicted"/>
<dbReference type="Proteomes" id="UP000223913">
    <property type="component" value="Unassembled WGS sequence"/>
</dbReference>
<organism evidence="1 2">
    <name type="scientific">Flavilitoribacter nigricans (strain ATCC 23147 / DSM 23189 / NBRC 102662 / NCIMB 1420 / SS-2)</name>
    <name type="common">Lewinella nigricans</name>
    <dbReference type="NCBI Taxonomy" id="1122177"/>
    <lineage>
        <taxon>Bacteria</taxon>
        <taxon>Pseudomonadati</taxon>
        <taxon>Bacteroidota</taxon>
        <taxon>Saprospiria</taxon>
        <taxon>Saprospirales</taxon>
        <taxon>Lewinellaceae</taxon>
        <taxon>Flavilitoribacter</taxon>
    </lineage>
</organism>
<gene>
    <name evidence="1" type="ORF">CRP01_41120</name>
</gene>
<keyword evidence="2" id="KW-1185">Reference proteome</keyword>
<evidence type="ECO:0000313" key="2">
    <source>
        <dbReference type="Proteomes" id="UP000223913"/>
    </source>
</evidence>
<accession>A0A2D0MWQ3</accession>
<dbReference type="EMBL" id="PDUD01000085">
    <property type="protein sequence ID" value="PHN00665.1"/>
    <property type="molecule type" value="Genomic_DNA"/>
</dbReference>
<evidence type="ECO:0000313" key="1">
    <source>
        <dbReference type="EMBL" id="PHN00665.1"/>
    </source>
</evidence>
<protein>
    <submittedName>
        <fullName evidence="1">Uncharacterized protein</fullName>
    </submittedName>
</protein>
<dbReference type="AlphaFoldDB" id="A0A2D0MWQ3"/>
<dbReference type="OrthoDB" id="6690744at2"/>